<comment type="function">
    <text evidence="3">Participates actively in the response to hyperosmotic and heat shock by preventing the aggregation of stress-denatured proteins, in association with DnaK and GrpE. It is the nucleotide exchange factor for DnaK and may function as a thermosensor. Unfolded proteins bind initially to DnaJ; upon interaction with the DnaJ-bound protein, DnaK hydrolyzes its bound ATP, resulting in the formation of a stable complex. GrpE releases ADP from DnaK; ATP binding to DnaK triggers the release of the substrate protein, thus completing the reaction cycle. Several rounds of ATP-dependent interactions between DnaJ, DnaK and GrpE are required for fully efficient folding.</text>
</comment>
<feature type="non-terminal residue" evidence="6">
    <location>
        <position position="1"/>
    </location>
</feature>
<feature type="compositionally biased region" description="Basic and acidic residues" evidence="5">
    <location>
        <begin position="38"/>
        <end position="47"/>
    </location>
</feature>
<evidence type="ECO:0000256" key="4">
    <source>
        <dbReference type="RuleBase" id="RU004478"/>
    </source>
</evidence>
<evidence type="ECO:0000313" key="7">
    <source>
        <dbReference type="Proteomes" id="UP000178893"/>
    </source>
</evidence>
<dbReference type="GO" id="GO:0042803">
    <property type="term" value="F:protein homodimerization activity"/>
    <property type="evidence" value="ECO:0007669"/>
    <property type="project" value="InterPro"/>
</dbReference>
<dbReference type="SUPFAM" id="SSF51064">
    <property type="entry name" value="Head domain of nucleotide exchange factor GrpE"/>
    <property type="match status" value="1"/>
</dbReference>
<dbReference type="Gene3D" id="3.90.20.20">
    <property type="match status" value="1"/>
</dbReference>
<evidence type="ECO:0000256" key="5">
    <source>
        <dbReference type="SAM" id="MobiDB-lite"/>
    </source>
</evidence>
<dbReference type="Proteomes" id="UP000178893">
    <property type="component" value="Unassembled WGS sequence"/>
</dbReference>
<keyword evidence="2 3" id="KW-0143">Chaperone</keyword>
<dbReference type="SUPFAM" id="SSF58014">
    <property type="entry name" value="Coiled-coil domain of nucleotide exchange factor GrpE"/>
    <property type="match status" value="1"/>
</dbReference>
<dbReference type="PANTHER" id="PTHR21237:SF23">
    <property type="entry name" value="GRPE PROTEIN HOMOLOG, MITOCHONDRIAL"/>
    <property type="match status" value="1"/>
</dbReference>
<sequence>LTFGFGLFIIDSMTEEKNKNKEEKGEGETKSASAKATAGKEENKEQEYLESWKRERAALLNYKKEELERMKKVVKFANEELILNVLDILDNIYIAEKELPKELENNQWAEGILKIKNQTLDFLKRQGVEEIEALGKKFNPCFHEASAFIEASTDKEKAETIIEEIKKGYLLHGKVIRPSKVKIAK</sequence>
<reference evidence="6 7" key="1">
    <citation type="journal article" date="2016" name="Nat. Commun.">
        <title>Thousands of microbial genomes shed light on interconnected biogeochemical processes in an aquifer system.</title>
        <authorList>
            <person name="Anantharaman K."/>
            <person name="Brown C.T."/>
            <person name="Hug L.A."/>
            <person name="Sharon I."/>
            <person name="Castelle C.J."/>
            <person name="Probst A.J."/>
            <person name="Thomas B.C."/>
            <person name="Singh A."/>
            <person name="Wilkins M.J."/>
            <person name="Karaoz U."/>
            <person name="Brodie E.L."/>
            <person name="Williams K.H."/>
            <person name="Hubbard S.S."/>
            <person name="Banfield J.F."/>
        </authorList>
    </citation>
    <scope>NUCLEOTIDE SEQUENCE [LARGE SCALE GENOMIC DNA]</scope>
</reference>
<evidence type="ECO:0000256" key="2">
    <source>
        <dbReference type="ARBA" id="ARBA00023186"/>
    </source>
</evidence>
<dbReference type="EMBL" id="MHLW01000037">
    <property type="protein sequence ID" value="OGZ17448.1"/>
    <property type="molecule type" value="Genomic_DNA"/>
</dbReference>
<dbReference type="PRINTS" id="PR00773">
    <property type="entry name" value="GRPEPROTEIN"/>
</dbReference>
<keyword evidence="3" id="KW-0346">Stress response</keyword>
<dbReference type="AlphaFoldDB" id="A0A1G2DX12"/>
<dbReference type="GO" id="GO:0006457">
    <property type="term" value="P:protein folding"/>
    <property type="evidence" value="ECO:0007669"/>
    <property type="project" value="InterPro"/>
</dbReference>
<dbReference type="InterPro" id="IPR013805">
    <property type="entry name" value="GrpE_CC"/>
</dbReference>
<organism evidence="6 7">
    <name type="scientific">Candidatus Nealsonbacteria bacterium RBG_13_37_56</name>
    <dbReference type="NCBI Taxonomy" id="1801661"/>
    <lineage>
        <taxon>Bacteria</taxon>
        <taxon>Candidatus Nealsoniibacteriota</taxon>
    </lineage>
</organism>
<comment type="caution">
    <text evidence="6">The sequence shown here is derived from an EMBL/GenBank/DDBJ whole genome shotgun (WGS) entry which is preliminary data.</text>
</comment>
<dbReference type="PANTHER" id="PTHR21237">
    <property type="entry name" value="GRPE PROTEIN"/>
    <property type="match status" value="1"/>
</dbReference>
<dbReference type="PROSITE" id="PS01071">
    <property type="entry name" value="GRPE"/>
    <property type="match status" value="1"/>
</dbReference>
<dbReference type="InterPro" id="IPR000740">
    <property type="entry name" value="GrpE"/>
</dbReference>
<comment type="similarity">
    <text evidence="1 4">Belongs to the GrpE family.</text>
</comment>
<dbReference type="CDD" id="cd00446">
    <property type="entry name" value="GrpE"/>
    <property type="match status" value="1"/>
</dbReference>
<dbReference type="GO" id="GO:0000774">
    <property type="term" value="F:adenyl-nucleotide exchange factor activity"/>
    <property type="evidence" value="ECO:0007669"/>
    <property type="project" value="InterPro"/>
</dbReference>
<dbReference type="GO" id="GO:0051087">
    <property type="term" value="F:protein-folding chaperone binding"/>
    <property type="evidence" value="ECO:0007669"/>
    <property type="project" value="InterPro"/>
</dbReference>
<feature type="region of interest" description="Disordered" evidence="5">
    <location>
        <begin position="16"/>
        <end position="47"/>
    </location>
</feature>
<name>A0A1G2DX12_9BACT</name>
<protein>
    <recommendedName>
        <fullName evidence="3">Protein GrpE</fullName>
    </recommendedName>
</protein>
<evidence type="ECO:0000256" key="3">
    <source>
        <dbReference type="RuleBase" id="RU000639"/>
    </source>
</evidence>
<dbReference type="Pfam" id="PF01025">
    <property type="entry name" value="GrpE"/>
    <property type="match status" value="1"/>
</dbReference>
<dbReference type="InterPro" id="IPR009012">
    <property type="entry name" value="GrpE_head"/>
</dbReference>
<dbReference type="HAMAP" id="MF_01151">
    <property type="entry name" value="GrpE"/>
    <property type="match status" value="1"/>
</dbReference>
<evidence type="ECO:0000313" key="6">
    <source>
        <dbReference type="EMBL" id="OGZ17448.1"/>
    </source>
</evidence>
<proteinExistence type="inferred from homology"/>
<evidence type="ECO:0000256" key="1">
    <source>
        <dbReference type="ARBA" id="ARBA00009054"/>
    </source>
</evidence>
<dbReference type="GO" id="GO:0051082">
    <property type="term" value="F:unfolded protein binding"/>
    <property type="evidence" value="ECO:0007669"/>
    <property type="project" value="TreeGrafter"/>
</dbReference>
<accession>A0A1G2DX12</accession>
<gene>
    <name evidence="6" type="ORF">A2V72_00210</name>
</gene>
<dbReference type="Gene3D" id="2.30.22.10">
    <property type="entry name" value="Head domain of nucleotide exchange factor GrpE"/>
    <property type="match status" value="1"/>
</dbReference>
<feature type="compositionally biased region" description="Basic and acidic residues" evidence="5">
    <location>
        <begin position="16"/>
        <end position="29"/>
    </location>
</feature>